<evidence type="ECO:0000313" key="2">
    <source>
        <dbReference type="EMBL" id="QAT17542.1"/>
    </source>
</evidence>
<keyword evidence="1" id="KW-0812">Transmembrane</keyword>
<sequence length="83" mass="9644">MWRLLYCFPALYLFSALSLIVGLFIYLKPDKAIQFQIAFYRRINWNMQPVSMQKEVRNTKAMGLFLVVAAMAAIIAILLKSRL</sequence>
<keyword evidence="3" id="KW-1185">Reference proteome</keyword>
<dbReference type="KEGG" id="vai:BU251_07340"/>
<keyword evidence="1" id="KW-0472">Membrane</keyword>
<reference evidence="2 3" key="1">
    <citation type="submission" date="2017-01" db="EMBL/GenBank/DDBJ databases">
        <title>First insights into the biology of 'candidatus Vampirococcus archaeovorus'.</title>
        <authorList>
            <person name="Kizina J."/>
            <person name="Jordan S."/>
            <person name="Stueber K."/>
            <person name="Reinhardt R."/>
            <person name="Harder J."/>
        </authorList>
    </citation>
    <scope>NUCLEOTIDE SEQUENCE [LARGE SCALE GENOMIC DNA]</scope>
    <source>
        <strain evidence="2 3">LiM</strain>
    </source>
</reference>
<evidence type="ECO:0000313" key="3">
    <source>
        <dbReference type="Proteomes" id="UP000287243"/>
    </source>
</evidence>
<protein>
    <submittedName>
        <fullName evidence="2">Uncharacterized protein</fullName>
    </submittedName>
</protein>
<name>A0A410P620_VELA1</name>
<dbReference type="Proteomes" id="UP000287243">
    <property type="component" value="Chromosome"/>
</dbReference>
<dbReference type="RefSeq" id="WP_128700386.1">
    <property type="nucleotide sequence ID" value="NZ_CP019384.1"/>
</dbReference>
<proteinExistence type="predicted"/>
<gene>
    <name evidence="2" type="ORF">BU251_07340</name>
</gene>
<dbReference type="AlphaFoldDB" id="A0A410P620"/>
<evidence type="ECO:0000256" key="1">
    <source>
        <dbReference type="SAM" id="Phobius"/>
    </source>
</evidence>
<dbReference type="EMBL" id="CP019384">
    <property type="protein sequence ID" value="QAT17542.1"/>
    <property type="molecule type" value="Genomic_DNA"/>
</dbReference>
<keyword evidence="1" id="KW-1133">Transmembrane helix</keyword>
<accession>A0A410P620</accession>
<organism evidence="2 3">
    <name type="scientific">Velamenicoccus archaeovorus</name>
    <dbReference type="NCBI Taxonomy" id="1930593"/>
    <lineage>
        <taxon>Bacteria</taxon>
        <taxon>Pseudomonadati</taxon>
        <taxon>Candidatus Omnitrophota</taxon>
        <taxon>Candidatus Velamenicoccus</taxon>
    </lineage>
</organism>
<feature type="transmembrane region" description="Helical" evidence="1">
    <location>
        <begin position="6"/>
        <end position="27"/>
    </location>
</feature>
<feature type="transmembrane region" description="Helical" evidence="1">
    <location>
        <begin position="61"/>
        <end position="79"/>
    </location>
</feature>